<dbReference type="InterPro" id="IPR014036">
    <property type="entry name" value="DeoR-like_C"/>
</dbReference>
<dbReference type="eggNOG" id="COG1349">
    <property type="taxonomic scope" value="Bacteria"/>
</dbReference>
<protein>
    <submittedName>
        <fullName evidence="6">Transcriptional regulator, DeoR family</fullName>
    </submittedName>
</protein>
<evidence type="ECO:0000256" key="1">
    <source>
        <dbReference type="ARBA" id="ARBA00023015"/>
    </source>
</evidence>
<dbReference type="InterPro" id="IPR050313">
    <property type="entry name" value="Carb_Metab_HTH_regulators"/>
</dbReference>
<dbReference type="Pfam" id="PF00455">
    <property type="entry name" value="DeoRC"/>
    <property type="match status" value="1"/>
</dbReference>
<dbReference type="InterPro" id="IPR036390">
    <property type="entry name" value="WH_DNA-bd_sf"/>
</dbReference>
<evidence type="ECO:0000256" key="2">
    <source>
        <dbReference type="ARBA" id="ARBA00023125"/>
    </source>
</evidence>
<dbReference type="PROSITE" id="PS00894">
    <property type="entry name" value="HTH_DEOR_1"/>
    <property type="match status" value="1"/>
</dbReference>
<dbReference type="InterPro" id="IPR011991">
    <property type="entry name" value="ArsR-like_HTH"/>
</dbReference>
<keyword evidence="2" id="KW-0238">DNA-binding</keyword>
<keyword evidence="3" id="KW-0804">Transcription</keyword>
<dbReference type="Proteomes" id="UP000008457">
    <property type="component" value="Chromosome"/>
</dbReference>
<dbReference type="InterPro" id="IPR037171">
    <property type="entry name" value="NagB/RpiA_transferase-like"/>
</dbReference>
<reference evidence="7" key="1">
    <citation type="submission" date="2010-11" db="EMBL/GenBank/DDBJ databases">
        <title>The complete genome of Mahella australiensis DSM 15567.</title>
        <authorList>
            <consortium name="US DOE Joint Genome Institute (JGI-PGF)"/>
            <person name="Lucas S."/>
            <person name="Copeland A."/>
            <person name="Lapidus A."/>
            <person name="Bruce D."/>
            <person name="Goodwin L."/>
            <person name="Pitluck S."/>
            <person name="Kyrpides N."/>
            <person name="Mavromatis K."/>
            <person name="Pagani I."/>
            <person name="Ivanova N."/>
            <person name="Teshima H."/>
            <person name="Brettin T."/>
            <person name="Detter J.C."/>
            <person name="Han C."/>
            <person name="Tapia R."/>
            <person name="Land M."/>
            <person name="Hauser L."/>
            <person name="Markowitz V."/>
            <person name="Cheng J.-F."/>
            <person name="Hugenholtz P."/>
            <person name="Woyke T."/>
            <person name="Wu D."/>
            <person name="Spring S."/>
            <person name="Pukall R."/>
            <person name="Steenblock K."/>
            <person name="Schneider S."/>
            <person name="Klenk H.-P."/>
            <person name="Eisen J.A."/>
        </authorList>
    </citation>
    <scope>NUCLEOTIDE SEQUENCE [LARGE SCALE GENOMIC DNA]</scope>
    <source>
        <strain evidence="7">DSM 15567 / CIP 107919 / 50-1 BON</strain>
    </source>
</reference>
<dbReference type="Gene3D" id="1.10.10.10">
    <property type="entry name" value="Winged helix-like DNA-binding domain superfamily/Winged helix DNA-binding domain"/>
    <property type="match status" value="1"/>
</dbReference>
<keyword evidence="7" id="KW-1185">Reference proteome</keyword>
<proteinExistence type="predicted"/>
<dbReference type="Pfam" id="PF08220">
    <property type="entry name" value="HTH_DeoR"/>
    <property type="match status" value="1"/>
</dbReference>
<evidence type="ECO:0000313" key="6">
    <source>
        <dbReference type="EMBL" id="AEE97208.1"/>
    </source>
</evidence>
<dbReference type="PANTHER" id="PTHR30363">
    <property type="entry name" value="HTH-TYPE TRANSCRIPTIONAL REGULATOR SRLR-RELATED"/>
    <property type="match status" value="1"/>
</dbReference>
<evidence type="ECO:0000259" key="5">
    <source>
        <dbReference type="PROSITE" id="PS51000"/>
    </source>
</evidence>
<dbReference type="STRING" id="697281.Mahau_2032"/>
<dbReference type="InterPro" id="IPR018356">
    <property type="entry name" value="Tscrpt_reg_HTH_DeoR_CS"/>
</dbReference>
<dbReference type="RefSeq" id="WP_013781636.1">
    <property type="nucleotide sequence ID" value="NC_015520.1"/>
</dbReference>
<dbReference type="OrthoDB" id="9797223at2"/>
<dbReference type="HOGENOM" id="CLU_060699_1_2_9"/>
<organism evidence="6 7">
    <name type="scientific">Mahella australiensis (strain DSM 15567 / CIP 107919 / 50-1 BON)</name>
    <dbReference type="NCBI Taxonomy" id="697281"/>
    <lineage>
        <taxon>Bacteria</taxon>
        <taxon>Bacillati</taxon>
        <taxon>Bacillota</taxon>
        <taxon>Clostridia</taxon>
        <taxon>Thermoanaerobacterales</taxon>
        <taxon>Thermoanaerobacterales Family IV. Incertae Sedis</taxon>
        <taxon>Mahella</taxon>
    </lineage>
</organism>
<dbReference type="KEGG" id="mas:Mahau_2032"/>
<reference evidence="6 7" key="2">
    <citation type="journal article" date="2011" name="Stand. Genomic Sci.">
        <title>Complete genome sequence of Mahella australiensis type strain (50-1 BON).</title>
        <authorList>
            <person name="Sikorski J."/>
            <person name="Teshima H."/>
            <person name="Nolan M."/>
            <person name="Lucas S."/>
            <person name="Hammon N."/>
            <person name="Deshpande S."/>
            <person name="Cheng J.F."/>
            <person name="Pitluck S."/>
            <person name="Liolios K."/>
            <person name="Pagani I."/>
            <person name="Ivanova N."/>
            <person name="Huntemann M."/>
            <person name="Mavromatis K."/>
            <person name="Ovchinikova G."/>
            <person name="Pati A."/>
            <person name="Tapia R."/>
            <person name="Han C."/>
            <person name="Goodwin L."/>
            <person name="Chen A."/>
            <person name="Palaniappan K."/>
            <person name="Land M."/>
            <person name="Hauser L."/>
            <person name="Ngatchou-Djao O.D."/>
            <person name="Rohde M."/>
            <person name="Pukall R."/>
            <person name="Spring S."/>
            <person name="Abt B."/>
            <person name="Goker M."/>
            <person name="Detter J.C."/>
            <person name="Woyke T."/>
            <person name="Bristow J."/>
            <person name="Markowitz V."/>
            <person name="Hugenholtz P."/>
            <person name="Eisen J.A."/>
            <person name="Kyrpides N.C."/>
            <person name="Klenk H.P."/>
            <person name="Lapidus A."/>
        </authorList>
    </citation>
    <scope>NUCLEOTIDE SEQUENCE [LARGE SCALE GENOMIC DNA]</scope>
    <source>
        <strain evidence="7">DSM 15567 / CIP 107919 / 50-1 BON</strain>
    </source>
</reference>
<keyword evidence="1" id="KW-0805">Transcription regulation</keyword>
<dbReference type="SUPFAM" id="SSF46785">
    <property type="entry name" value="Winged helix' DNA-binding domain"/>
    <property type="match status" value="1"/>
</dbReference>
<dbReference type="SUPFAM" id="SSF100950">
    <property type="entry name" value="NagB/RpiA/CoA transferase-like"/>
    <property type="match status" value="1"/>
</dbReference>
<feature type="domain" description="HTH arsR-type" evidence="4">
    <location>
        <begin position="1"/>
        <end position="84"/>
    </location>
</feature>
<dbReference type="SMART" id="SM01134">
    <property type="entry name" value="DeoRC"/>
    <property type="match status" value="1"/>
</dbReference>
<dbReference type="CDD" id="cd00090">
    <property type="entry name" value="HTH_ARSR"/>
    <property type="match status" value="1"/>
</dbReference>
<dbReference type="Gene3D" id="3.40.50.1360">
    <property type="match status" value="1"/>
</dbReference>
<feature type="domain" description="HTH deoR-type" evidence="5">
    <location>
        <begin position="3"/>
        <end position="58"/>
    </location>
</feature>
<dbReference type="InterPro" id="IPR001845">
    <property type="entry name" value="HTH_ArsR_DNA-bd_dom"/>
</dbReference>
<dbReference type="GO" id="GO:0003700">
    <property type="term" value="F:DNA-binding transcription factor activity"/>
    <property type="evidence" value="ECO:0007669"/>
    <property type="project" value="InterPro"/>
</dbReference>
<dbReference type="PANTHER" id="PTHR30363:SF44">
    <property type="entry name" value="AGA OPERON TRANSCRIPTIONAL REPRESSOR-RELATED"/>
    <property type="match status" value="1"/>
</dbReference>
<dbReference type="InterPro" id="IPR001034">
    <property type="entry name" value="DeoR_HTH"/>
</dbReference>
<dbReference type="PROSITE" id="PS50987">
    <property type="entry name" value="HTH_ARSR_2"/>
    <property type="match status" value="1"/>
</dbReference>
<dbReference type="EMBL" id="CP002360">
    <property type="protein sequence ID" value="AEE97208.1"/>
    <property type="molecule type" value="Genomic_DNA"/>
</dbReference>
<evidence type="ECO:0000313" key="7">
    <source>
        <dbReference type="Proteomes" id="UP000008457"/>
    </source>
</evidence>
<accession>F4A269</accession>
<dbReference type="PROSITE" id="PS51000">
    <property type="entry name" value="HTH_DEOR_2"/>
    <property type="match status" value="1"/>
</dbReference>
<dbReference type="GO" id="GO:0003677">
    <property type="term" value="F:DNA binding"/>
    <property type="evidence" value="ECO:0007669"/>
    <property type="project" value="UniProtKB-KW"/>
</dbReference>
<dbReference type="AlphaFoldDB" id="F4A269"/>
<dbReference type="SMART" id="SM00420">
    <property type="entry name" value="HTH_DEOR"/>
    <property type="match status" value="1"/>
</dbReference>
<dbReference type="InterPro" id="IPR036388">
    <property type="entry name" value="WH-like_DNA-bd_sf"/>
</dbReference>
<evidence type="ECO:0000256" key="3">
    <source>
        <dbReference type="ARBA" id="ARBA00023163"/>
    </source>
</evidence>
<sequence length="270" mass="29762">MLVDERRKKIKEILLQDKSVKVSELVRYFNVSEETIRRDLNELEKEGLIKKNYGGAVLVEELQNAIMAIPPVQQRKFEFSNEKDAIGRAAAGLIADKNTVILDAGSTTWSVSRHLNDRQGITVVTNSVDIAQEFGKDDGAEVIVIGGKLIKKSMSLVGPQAEAELRNYNADIVFVGVSGISLSKGFTSSDIYEAEVKRAMVSAGRKRVVVADHSKFDRQGLIAFADFKDIDVLVTSDLADKDVLRAIKERGVEVIVSSVMEEAMNLPITH</sequence>
<gene>
    <name evidence="6" type="ordered locus">Mahau_2032</name>
</gene>
<evidence type="ECO:0000259" key="4">
    <source>
        <dbReference type="PROSITE" id="PS50987"/>
    </source>
</evidence>
<name>F4A269_MAHA5</name>
<dbReference type="PRINTS" id="PR00037">
    <property type="entry name" value="HTHLACR"/>
</dbReference>